<comment type="caution">
    <text evidence="1">The sequence shown here is derived from an EMBL/GenBank/DDBJ whole genome shotgun (WGS) entry which is preliminary data.</text>
</comment>
<evidence type="ECO:0000313" key="2">
    <source>
        <dbReference type="Proteomes" id="UP000494256"/>
    </source>
</evidence>
<dbReference type="Proteomes" id="UP000494256">
    <property type="component" value="Unassembled WGS sequence"/>
</dbReference>
<reference evidence="1 2" key="1">
    <citation type="submission" date="2020-04" db="EMBL/GenBank/DDBJ databases">
        <authorList>
            <person name="Wallbank WR R."/>
            <person name="Pardo Diaz C."/>
            <person name="Kozak K."/>
            <person name="Martin S."/>
            <person name="Jiggins C."/>
            <person name="Moest M."/>
            <person name="Warren A I."/>
            <person name="Byers J.R.P. K."/>
            <person name="Montejo-Kovacevich G."/>
            <person name="Yen C E."/>
        </authorList>
    </citation>
    <scope>NUCLEOTIDE SEQUENCE [LARGE SCALE GENOMIC DNA]</scope>
</reference>
<gene>
    <name evidence="1" type="ORF">APLA_LOCUS14936</name>
</gene>
<name>A0A8S1B5E4_ARCPL</name>
<proteinExistence type="predicted"/>
<dbReference type="AlphaFoldDB" id="A0A8S1B5E4"/>
<dbReference type="EMBL" id="CADEBD010000422">
    <property type="protein sequence ID" value="CAB3254784.1"/>
    <property type="molecule type" value="Genomic_DNA"/>
</dbReference>
<protein>
    <submittedName>
        <fullName evidence="1">Uncharacterized protein</fullName>
    </submittedName>
</protein>
<dbReference type="OrthoDB" id="5572587at2759"/>
<accession>A0A8S1B5E4</accession>
<sequence>MNTSAISPLLVHSKSDSVEVRALKELLANVSCGSNNCNRLDDNKSNTRRSRKLSHVAATLKGNLRHSKVQTECHVTPYYVPSTIKGYDRFDCNSQNLVCPMCFFTTHVLRGDYVKIVKDEKCGTELSISTSDKGTERNVNYLEKSTSNTSVLPLFSYEMNGYTSSSDSSGSCRYHCQRNPRKGVYDRSNAPLPEENCFIEENTTSPRCCVEMENFINCIRPPIAGNCLPTDILM</sequence>
<organism evidence="1 2">
    <name type="scientific">Arctia plantaginis</name>
    <name type="common">Wood tiger moth</name>
    <name type="synonym">Phalaena plantaginis</name>
    <dbReference type="NCBI Taxonomy" id="874455"/>
    <lineage>
        <taxon>Eukaryota</taxon>
        <taxon>Metazoa</taxon>
        <taxon>Ecdysozoa</taxon>
        <taxon>Arthropoda</taxon>
        <taxon>Hexapoda</taxon>
        <taxon>Insecta</taxon>
        <taxon>Pterygota</taxon>
        <taxon>Neoptera</taxon>
        <taxon>Endopterygota</taxon>
        <taxon>Lepidoptera</taxon>
        <taxon>Glossata</taxon>
        <taxon>Ditrysia</taxon>
        <taxon>Noctuoidea</taxon>
        <taxon>Erebidae</taxon>
        <taxon>Arctiinae</taxon>
        <taxon>Arctia</taxon>
    </lineage>
</organism>
<evidence type="ECO:0000313" key="1">
    <source>
        <dbReference type="EMBL" id="CAB3254784.1"/>
    </source>
</evidence>